<feature type="domain" description="Defence against restriction A C-terminal" evidence="2">
    <location>
        <begin position="89"/>
        <end position="155"/>
    </location>
</feature>
<evidence type="ECO:0000313" key="3">
    <source>
        <dbReference type="EMBL" id="MBC5651346.1"/>
    </source>
</evidence>
<evidence type="ECO:0000313" key="4">
    <source>
        <dbReference type="Proteomes" id="UP000652847"/>
    </source>
</evidence>
<dbReference type="Proteomes" id="UP000652847">
    <property type="component" value="Unassembled WGS sequence"/>
</dbReference>
<feature type="region of interest" description="Disordered" evidence="1">
    <location>
        <begin position="148"/>
        <end position="195"/>
    </location>
</feature>
<name>A0A8I0AJM0_9FIRM</name>
<reference evidence="3 4" key="1">
    <citation type="submission" date="2020-08" db="EMBL/GenBank/DDBJ databases">
        <title>Genome public.</title>
        <authorList>
            <person name="Liu C."/>
            <person name="Sun Q."/>
        </authorList>
    </citation>
    <scope>NUCLEOTIDE SEQUENCE [LARGE SCALE GENOMIC DNA]</scope>
    <source>
        <strain evidence="3 4">BX17</strain>
    </source>
</reference>
<gene>
    <name evidence="3" type="ORF">H8S54_09525</name>
</gene>
<dbReference type="Pfam" id="PF18789">
    <property type="entry name" value="DarA_C"/>
    <property type="match status" value="1"/>
</dbReference>
<organism evidence="3 4">
    <name type="scientific">Blautia segnis</name>
    <dbReference type="NCBI Taxonomy" id="2763030"/>
    <lineage>
        <taxon>Bacteria</taxon>
        <taxon>Bacillati</taxon>
        <taxon>Bacillota</taxon>
        <taxon>Clostridia</taxon>
        <taxon>Lachnospirales</taxon>
        <taxon>Lachnospiraceae</taxon>
        <taxon>Blautia</taxon>
    </lineage>
</organism>
<protein>
    <recommendedName>
        <fullName evidence="2">Defence against restriction A C-terminal domain-containing protein</fullName>
    </recommendedName>
</protein>
<comment type="caution">
    <text evidence="3">The sequence shown here is derived from an EMBL/GenBank/DDBJ whole genome shotgun (WGS) entry which is preliminary data.</text>
</comment>
<sequence>MEINQGYEILKSVTFDNGRGFALGYDEAAPSPFVTWQFTETENGQRDYYWGHYHSNGQTAEKDFAKRIDDYKELFQVQERTGGREPAAYYRYYSTQRPVDLGTFPKPPGNAPVEIINFDERRMVEGGTIRAWGELAYLKPLTEKQMEDYELRPAPGNPDRAARPSITAQLKEAAHRSEAPKEPDKIKHNKSHEDR</sequence>
<dbReference type="AlphaFoldDB" id="A0A8I0AJM0"/>
<dbReference type="EMBL" id="JACOOT010000021">
    <property type="protein sequence ID" value="MBC5651346.1"/>
    <property type="molecule type" value="Genomic_DNA"/>
</dbReference>
<dbReference type="InterPro" id="IPR041501">
    <property type="entry name" value="DarA_C"/>
</dbReference>
<evidence type="ECO:0000259" key="2">
    <source>
        <dbReference type="Pfam" id="PF18789"/>
    </source>
</evidence>
<dbReference type="RefSeq" id="WP_186901386.1">
    <property type="nucleotide sequence ID" value="NZ_JACOOT010000021.1"/>
</dbReference>
<evidence type="ECO:0000256" key="1">
    <source>
        <dbReference type="SAM" id="MobiDB-lite"/>
    </source>
</evidence>
<proteinExistence type="predicted"/>
<feature type="compositionally biased region" description="Basic and acidic residues" evidence="1">
    <location>
        <begin position="172"/>
        <end position="195"/>
    </location>
</feature>
<accession>A0A8I0AJM0</accession>
<keyword evidence="4" id="KW-1185">Reference proteome</keyword>